<evidence type="ECO:0000313" key="1">
    <source>
        <dbReference type="EMBL" id="MDC2891040.1"/>
    </source>
</evidence>
<dbReference type="RefSeq" id="WP_272182084.1">
    <property type="nucleotide sequence ID" value="NZ_JAQOMS010000002.1"/>
</dbReference>
<accession>A0ABT5FIQ5</accession>
<sequence length="44" mass="4853">MSEISKSNKAGGSVYDTAELAYMLNKTVDAKFTKFLSDVVKKVH</sequence>
<organism evidence="1 2">
    <name type="scientific">Psychrosphaera algicola</name>
    <dbReference type="NCBI Taxonomy" id="3023714"/>
    <lineage>
        <taxon>Bacteria</taxon>
        <taxon>Pseudomonadati</taxon>
        <taxon>Pseudomonadota</taxon>
        <taxon>Gammaproteobacteria</taxon>
        <taxon>Alteromonadales</taxon>
        <taxon>Pseudoalteromonadaceae</taxon>
        <taxon>Psychrosphaera</taxon>
    </lineage>
</organism>
<dbReference type="Proteomes" id="UP001528411">
    <property type="component" value="Unassembled WGS sequence"/>
</dbReference>
<name>A0ABT5FIQ5_9GAMM</name>
<reference evidence="1 2" key="1">
    <citation type="submission" date="2023-01" db="EMBL/GenBank/DDBJ databases">
        <title>Psychrosphaera sp. nov., isolated from marine algae.</title>
        <authorList>
            <person name="Bayburt H."/>
            <person name="Choi B.J."/>
            <person name="Kim J.M."/>
            <person name="Choi D.G."/>
            <person name="Jeon C.O."/>
        </authorList>
    </citation>
    <scope>NUCLEOTIDE SEQUENCE [LARGE SCALE GENOMIC DNA]</scope>
    <source>
        <strain evidence="1 2">G1-22</strain>
    </source>
</reference>
<protein>
    <submittedName>
        <fullName evidence="1">Uncharacterized protein</fullName>
    </submittedName>
</protein>
<gene>
    <name evidence="1" type="ORF">PN838_22785</name>
</gene>
<dbReference type="EMBL" id="JAQOMS010000002">
    <property type="protein sequence ID" value="MDC2891040.1"/>
    <property type="molecule type" value="Genomic_DNA"/>
</dbReference>
<evidence type="ECO:0000313" key="2">
    <source>
        <dbReference type="Proteomes" id="UP001528411"/>
    </source>
</evidence>
<keyword evidence="2" id="KW-1185">Reference proteome</keyword>
<proteinExistence type="predicted"/>
<comment type="caution">
    <text evidence="1">The sequence shown here is derived from an EMBL/GenBank/DDBJ whole genome shotgun (WGS) entry which is preliminary data.</text>
</comment>